<sequence>MSEISTLLRENLPDSASSKLYETIYKLYRNGIADELPDSSYTGGVITMLSDGEKLFVQQKKITDSREAYAKIKAVAEDLKPASPNIMNVLFPSGFVLPNMIYDKITTQKTLREEVSRISPTKGIIYSGQLIVSNGEIITAETEQILDSFRAEYELSMGFSGSLLLLKLGHMIVTLAIILVFLALVSFLAPEISSDPKSMNFLYLLFIIVIITSSLVMDTSNRYLLILPYSVIALYLYSFFRSSVVIPVYAMLLMPVVFISSGGFEIYFINLVAGSAASYTFRYWDRGWLQFINSIFIFLILSAIYSSLRLLEEGALVFNDRRVFLFFAWNSLLVIAAYPFLFLFEKIFGLVSSSRLRDLSDATSPLLTRLAVEAPGTFHHSLQVASLAESAAREIGANLLLTRVGALYHDIGKLSNPSFFIENIPAGEVNAHKNLTPEESASVILRHVDEGVAIARKLKIPAVVSDFILTHHGKSQTVYFYNQYVNQGGDPSMIDKFTYKGSLPLSKEQVIVMMADAVEAASRTLANHTKENISRLVDKMIDDRINENQLAEADVTIKEINTIREVMKRKLSQSYHARIVYPDRKR</sequence>
<evidence type="ECO:0000256" key="1">
    <source>
        <dbReference type="SAM" id="Phobius"/>
    </source>
</evidence>
<dbReference type="InterPro" id="IPR006675">
    <property type="entry name" value="HDIG_dom"/>
</dbReference>
<dbReference type="SUPFAM" id="SSF109604">
    <property type="entry name" value="HD-domain/PDEase-like"/>
    <property type="match status" value="1"/>
</dbReference>
<dbReference type="NCBIfam" id="TIGR00277">
    <property type="entry name" value="HDIG"/>
    <property type="match status" value="1"/>
</dbReference>
<feature type="transmembrane region" description="Helical" evidence="1">
    <location>
        <begin position="288"/>
        <end position="311"/>
    </location>
</feature>
<feature type="transmembrane region" description="Helical" evidence="1">
    <location>
        <begin position="168"/>
        <end position="189"/>
    </location>
</feature>
<comment type="caution">
    <text evidence="3">The sequence shown here is derived from an EMBL/GenBank/DDBJ whole genome shotgun (WGS) entry which is preliminary data.</text>
</comment>
<protein>
    <submittedName>
        <fullName evidence="3">Cyclic-di-AMP phosphodiesterase PgpH</fullName>
        <ecNumber evidence="3">3.1.4.-</ecNumber>
    </submittedName>
</protein>
<keyword evidence="1" id="KW-0812">Transmembrane</keyword>
<organism evidence="3">
    <name type="scientific">bioreactor metagenome</name>
    <dbReference type="NCBI Taxonomy" id="1076179"/>
    <lineage>
        <taxon>unclassified sequences</taxon>
        <taxon>metagenomes</taxon>
        <taxon>ecological metagenomes</taxon>
    </lineage>
</organism>
<keyword evidence="1" id="KW-1133">Transmembrane helix</keyword>
<keyword evidence="1" id="KW-0472">Membrane</keyword>
<reference evidence="3" key="1">
    <citation type="submission" date="2019-08" db="EMBL/GenBank/DDBJ databases">
        <authorList>
            <person name="Kucharzyk K."/>
            <person name="Murdoch R.W."/>
            <person name="Higgins S."/>
            <person name="Loffler F."/>
        </authorList>
    </citation>
    <scope>NUCLEOTIDE SEQUENCE</scope>
</reference>
<dbReference type="CDD" id="cd00077">
    <property type="entry name" value="HDc"/>
    <property type="match status" value="1"/>
</dbReference>
<dbReference type="AlphaFoldDB" id="A0A644YG42"/>
<dbReference type="PANTHER" id="PTHR36442:SF1">
    <property type="entry name" value="CYCLIC-DI-AMP PHOSPHODIESTERASE PGPH"/>
    <property type="match status" value="1"/>
</dbReference>
<dbReference type="InterPro" id="IPR052722">
    <property type="entry name" value="PgpH_phosphodiesterase"/>
</dbReference>
<dbReference type="EMBL" id="VSSQ01004957">
    <property type="protein sequence ID" value="MPM27299.1"/>
    <property type="molecule type" value="Genomic_DNA"/>
</dbReference>
<dbReference type="Gene3D" id="1.10.3210.10">
    <property type="entry name" value="Hypothetical protein af1432"/>
    <property type="match status" value="1"/>
</dbReference>
<dbReference type="InterPro" id="IPR003607">
    <property type="entry name" value="HD/PDEase_dom"/>
</dbReference>
<dbReference type="Pfam" id="PF07697">
    <property type="entry name" value="7TMR-HDED"/>
    <property type="match status" value="1"/>
</dbReference>
<feature type="transmembrane region" description="Helical" evidence="1">
    <location>
        <begin position="247"/>
        <end position="268"/>
    </location>
</feature>
<accession>A0A644YG42</accession>
<feature type="domain" description="HD/PDEase" evidence="2">
    <location>
        <begin position="373"/>
        <end position="531"/>
    </location>
</feature>
<dbReference type="InterPro" id="IPR006674">
    <property type="entry name" value="HD_domain"/>
</dbReference>
<dbReference type="Pfam" id="PF07698">
    <property type="entry name" value="7TM-7TMR_HD"/>
    <property type="match status" value="1"/>
</dbReference>
<feature type="transmembrane region" description="Helical" evidence="1">
    <location>
        <begin position="323"/>
        <end position="344"/>
    </location>
</feature>
<evidence type="ECO:0000313" key="3">
    <source>
        <dbReference type="EMBL" id="MPM27299.1"/>
    </source>
</evidence>
<dbReference type="EC" id="3.1.4.-" evidence="3"/>
<name>A0A644YG42_9ZZZZ</name>
<keyword evidence="3" id="KW-0378">Hydrolase</keyword>
<dbReference type="GO" id="GO:0016787">
    <property type="term" value="F:hydrolase activity"/>
    <property type="evidence" value="ECO:0007669"/>
    <property type="project" value="UniProtKB-KW"/>
</dbReference>
<dbReference type="InterPro" id="IPR011621">
    <property type="entry name" value="Metal-dep_PHydrolase_7TM_intra"/>
</dbReference>
<dbReference type="SMART" id="SM00471">
    <property type="entry name" value="HDc"/>
    <property type="match status" value="1"/>
</dbReference>
<dbReference type="Pfam" id="PF01966">
    <property type="entry name" value="HD"/>
    <property type="match status" value="1"/>
</dbReference>
<gene>
    <name evidence="3" type="primary">pgpH_6</name>
    <name evidence="3" type="ORF">SDC9_73809</name>
</gene>
<evidence type="ECO:0000259" key="2">
    <source>
        <dbReference type="SMART" id="SM00471"/>
    </source>
</evidence>
<feature type="transmembrane region" description="Helical" evidence="1">
    <location>
        <begin position="223"/>
        <end position="240"/>
    </location>
</feature>
<dbReference type="InterPro" id="IPR011624">
    <property type="entry name" value="Metal-dep_PHydrolase_7TM_extra"/>
</dbReference>
<feature type="transmembrane region" description="Helical" evidence="1">
    <location>
        <begin position="201"/>
        <end position="217"/>
    </location>
</feature>
<dbReference type="PANTHER" id="PTHR36442">
    <property type="entry name" value="CYCLIC-DI-AMP PHOSPHODIESTERASE PGPH"/>
    <property type="match status" value="1"/>
</dbReference>
<proteinExistence type="predicted"/>